<reference evidence="2" key="1">
    <citation type="journal article" date="2020" name="Stud. Mycol.">
        <title>101 Dothideomycetes genomes: a test case for predicting lifestyles and emergence of pathogens.</title>
        <authorList>
            <person name="Haridas S."/>
            <person name="Albert R."/>
            <person name="Binder M."/>
            <person name="Bloem J."/>
            <person name="Labutti K."/>
            <person name="Salamov A."/>
            <person name="Andreopoulos B."/>
            <person name="Baker S."/>
            <person name="Barry K."/>
            <person name="Bills G."/>
            <person name="Bluhm B."/>
            <person name="Cannon C."/>
            <person name="Castanera R."/>
            <person name="Culley D."/>
            <person name="Daum C."/>
            <person name="Ezra D."/>
            <person name="Gonzalez J."/>
            <person name="Henrissat B."/>
            <person name="Kuo A."/>
            <person name="Liang C."/>
            <person name="Lipzen A."/>
            <person name="Lutzoni F."/>
            <person name="Magnuson J."/>
            <person name="Mondo S."/>
            <person name="Nolan M."/>
            <person name="Ohm R."/>
            <person name="Pangilinan J."/>
            <person name="Park H.-J."/>
            <person name="Ramirez L."/>
            <person name="Alfaro M."/>
            <person name="Sun H."/>
            <person name="Tritt A."/>
            <person name="Yoshinaga Y."/>
            <person name="Zwiers L.-H."/>
            <person name="Turgeon B."/>
            <person name="Goodwin S."/>
            <person name="Spatafora J."/>
            <person name="Crous P."/>
            <person name="Grigoriev I."/>
        </authorList>
    </citation>
    <scope>NUCLEOTIDE SEQUENCE</scope>
    <source>
        <strain evidence="2">CBS 133067</strain>
    </source>
</reference>
<name>A0A9P4M2X4_9PEZI</name>
<dbReference type="OrthoDB" id="5135333at2759"/>
<evidence type="ECO:0000259" key="1">
    <source>
        <dbReference type="Pfam" id="PF06985"/>
    </source>
</evidence>
<feature type="domain" description="Heterokaryon incompatibility" evidence="1">
    <location>
        <begin position="182"/>
        <end position="331"/>
    </location>
</feature>
<dbReference type="AlphaFoldDB" id="A0A9P4M2X4"/>
<protein>
    <submittedName>
        <fullName evidence="2">HET-domain-containing protein</fullName>
    </submittedName>
</protein>
<evidence type="ECO:0000313" key="2">
    <source>
        <dbReference type="EMBL" id="KAF2095083.1"/>
    </source>
</evidence>
<organism evidence="2 3">
    <name type="scientific">Rhizodiscina lignyota</name>
    <dbReference type="NCBI Taxonomy" id="1504668"/>
    <lineage>
        <taxon>Eukaryota</taxon>
        <taxon>Fungi</taxon>
        <taxon>Dikarya</taxon>
        <taxon>Ascomycota</taxon>
        <taxon>Pezizomycotina</taxon>
        <taxon>Dothideomycetes</taxon>
        <taxon>Pleosporomycetidae</taxon>
        <taxon>Aulographales</taxon>
        <taxon>Rhizodiscinaceae</taxon>
        <taxon>Rhizodiscina</taxon>
    </lineage>
</organism>
<comment type="caution">
    <text evidence="2">The sequence shown here is derived from an EMBL/GenBank/DDBJ whole genome shotgun (WGS) entry which is preliminary data.</text>
</comment>
<dbReference type="InterPro" id="IPR010730">
    <property type="entry name" value="HET"/>
</dbReference>
<sequence length="679" mass="77480">MASRLCIYCRQIPFDEDLQTVRDKCGSDYWHEDITYPDRWALGTYEKVRERDCPFCELVVSICWSSVASWLPAKPPPPSAEIVVRWQNGGFVEPTYSPLGSYICLTGDGHSSRAYRARASLTEWIDLDDVRRWVSNCDVKDGDFCSPARHNASLPKSHQNMAFRVVDVEQMCIVSTRMPCRYLALSYVWGEPNSRRLLLTTENRESLMRPGSLSKVHELIPDTILDAMTVVRRLHERYLWVDSLCLIQDDVRELEESVAIMDAFYEMSYLTIVAASGSNAYAGLPGIPPTPRNPARLVREVVPGVDLTTITDMHTWLRQSKYATRAWTMQEEILSNRHLIFVNNQVFFQCQFGLFSEAMNARGQELVNFEHPASIYAGVLRDPDDASFTDFSVSMMLYGQRNLTYQSDTLRAAQGMLRRYSRLSGATLFEGLPLPLDRSILFFRDPRTAKHTGRRRRGFPSYSWTGWDYAPLWDSSLEYRTVVRDSDTDNDKGPKYPLHAWISWHCRLEDGTISNAESNKISPTIRRATAEEALSKCNQGFQDIPISINDFDFNSIGATHLPYPVLCFWTVCINLRLTNIQQHDDEGEAGENPRRRYNLEVVNETGQRHGVIDMDSTGDDESQQGKFALIAAVDDGFWALLLKFDDNGMAERRGVVKLSKDVLEHSLPPGPRWREVILG</sequence>
<gene>
    <name evidence="2" type="ORF">NA57DRAFT_59832</name>
</gene>
<accession>A0A9P4M2X4</accession>
<proteinExistence type="predicted"/>
<dbReference type="PANTHER" id="PTHR33112:SF12">
    <property type="entry name" value="HETEROKARYON INCOMPATIBILITY DOMAIN-CONTAINING PROTEIN"/>
    <property type="match status" value="1"/>
</dbReference>
<dbReference type="Proteomes" id="UP000799772">
    <property type="component" value="Unassembled WGS sequence"/>
</dbReference>
<dbReference type="PANTHER" id="PTHR33112">
    <property type="entry name" value="DOMAIN PROTEIN, PUTATIVE-RELATED"/>
    <property type="match status" value="1"/>
</dbReference>
<dbReference type="EMBL" id="ML978132">
    <property type="protein sequence ID" value="KAF2095083.1"/>
    <property type="molecule type" value="Genomic_DNA"/>
</dbReference>
<keyword evidence="3" id="KW-1185">Reference proteome</keyword>
<dbReference type="Pfam" id="PF06985">
    <property type="entry name" value="HET"/>
    <property type="match status" value="1"/>
</dbReference>
<evidence type="ECO:0000313" key="3">
    <source>
        <dbReference type="Proteomes" id="UP000799772"/>
    </source>
</evidence>